<evidence type="ECO:0000256" key="13">
    <source>
        <dbReference type="SAM" id="MobiDB-lite"/>
    </source>
</evidence>
<feature type="region of interest" description="Disordered" evidence="13">
    <location>
        <begin position="322"/>
        <end position="361"/>
    </location>
</feature>
<comment type="similarity">
    <text evidence="2 12">Belongs to the amiloride-sensitive sodium channel (TC 1.A.6) family.</text>
</comment>
<sequence>MSHNNDPFGRILEVPIDDNSNQNANIDEKEQFYWRLLCRIYDRNDPKSFDPISSLNLANSFGHEDNGGPRRASTKPSVLKDLSLLLESEKYRKRLANDLNEDFQINSDASLPSRRKISPKKRSSSIISRLHPSITWKSTKGLRKNHRIDYLRQPPSNLIRLFGESSIPGVRDIALSQSLLRRLFWIVSFVFFGFMALRDISQLVSEYYTYPITVDVRLRDSRRLQFPAVTVCNMNIVRYSALCVTNVSVIKDSMIPKDLRDRLCGYQSLSSTAPSKPESNSTGEATNSFPSNAFVTALPTETELDESNLISSKKTIKLTTVTPHTVSKHKKPTTHKFSAIGSPSSSSTLPSSSNDLNESIDDINSYGMLRNETDNNHLSNETISMKSNETATSSSESNQQTSTTVKTNLEKLNEELGMPLLDIQTESKELNRSKRKIMRMSTTVYPSSMFTLSTMDEASMNSTISSTIPPSISNEKDGLLRQQTTKNPGSTNSKANYFPKEIVSFADNAEIELTEREEKELQENLTNWLAVIYNSNEKIAKQLGHQFENFVLRCTIRSTNCTHANSFEKFFTPTEGNCFTFKSQNLRKSYLERIKDETSIAGVNYGLELVLNLEVSEYLTGTAQVGAIIMIAHPDEIGLSASEAIFVAPQQSTYIGMKMVNISRLPKPFPEECIDHWPPALVGRLTQNASYSQQACLKICLQRTIHTRCDCQSAQLPQLELNSTLKICDTRRKTTRQCVEEVMFQAEEKVNACKCPPRCQVINYEKTVSMTKWPTREDKVTFDGGKSMNINFQNLAKVTVYFQTMTCQEVRQEESYTTAKLFSSLGGILGMYVGFSFLSLFEIIEIFSRRFWFMVTKKKTNRFRTSVHAITATLAMRPKHNRFRSMKNLQKSSQNFGLNQDLSHWNNYVRQQTNLRRK</sequence>
<keyword evidence="6 14" id="KW-1133">Transmembrane helix</keyword>
<evidence type="ECO:0000256" key="6">
    <source>
        <dbReference type="ARBA" id="ARBA00022989"/>
    </source>
</evidence>
<dbReference type="Gene3D" id="2.60.470.10">
    <property type="entry name" value="Acid-sensing ion channels like domains"/>
    <property type="match status" value="1"/>
</dbReference>
<evidence type="ECO:0000313" key="15">
    <source>
        <dbReference type="EMBL" id="KAF7493563.1"/>
    </source>
</evidence>
<feature type="region of interest" description="Disordered" evidence="13">
    <location>
        <begin position="386"/>
        <end position="405"/>
    </location>
</feature>
<dbReference type="EnsemblMetazoa" id="SSS_9085s_mrna">
    <property type="protein sequence ID" value="KAF7493563.1"/>
    <property type="gene ID" value="SSS_9085"/>
</dbReference>
<dbReference type="Gene3D" id="1.10.287.770">
    <property type="entry name" value="YojJ-like"/>
    <property type="match status" value="1"/>
</dbReference>
<dbReference type="PRINTS" id="PR01078">
    <property type="entry name" value="AMINACHANNEL"/>
</dbReference>
<evidence type="ECO:0000256" key="5">
    <source>
        <dbReference type="ARBA" id="ARBA00022692"/>
    </source>
</evidence>
<evidence type="ECO:0000256" key="7">
    <source>
        <dbReference type="ARBA" id="ARBA00023053"/>
    </source>
</evidence>
<reference evidence="15" key="2">
    <citation type="submission" date="2020-01" db="EMBL/GenBank/DDBJ databases">
        <authorList>
            <person name="Korhonen P.K.K."/>
            <person name="Guangxu M.G."/>
            <person name="Wang T.W."/>
            <person name="Stroehlein A.J.S."/>
            <person name="Young N.D."/>
            <person name="Ang C.-S.A."/>
            <person name="Fernando D.W.F."/>
            <person name="Lu H.L."/>
            <person name="Taylor S.T."/>
            <person name="Ehtesham M.E.M."/>
            <person name="Najaraj S.H.N."/>
            <person name="Harsha G.H.G."/>
            <person name="Madugundu A.M."/>
            <person name="Renuse S.R."/>
            <person name="Holt D.H."/>
            <person name="Pandey A.P."/>
            <person name="Papenfuss A.P."/>
            <person name="Gasser R.B.G."/>
            <person name="Fischer K.F."/>
        </authorList>
    </citation>
    <scope>NUCLEOTIDE SEQUENCE</scope>
    <source>
        <strain evidence="15">SSS_KF_BRIS2020</strain>
    </source>
</reference>
<dbReference type="OrthoDB" id="5874059at2759"/>
<keyword evidence="17" id="KW-1185">Reference proteome</keyword>
<evidence type="ECO:0000256" key="12">
    <source>
        <dbReference type="RuleBase" id="RU000679"/>
    </source>
</evidence>
<feature type="region of interest" description="Disordered" evidence="13">
    <location>
        <begin position="270"/>
        <end position="290"/>
    </location>
</feature>
<evidence type="ECO:0000256" key="3">
    <source>
        <dbReference type="ARBA" id="ARBA00022448"/>
    </source>
</evidence>
<dbReference type="Pfam" id="PF00858">
    <property type="entry name" value="ASC"/>
    <property type="match status" value="1"/>
</dbReference>
<organism evidence="15">
    <name type="scientific">Sarcoptes scabiei</name>
    <name type="common">Itch mite</name>
    <name type="synonym">Acarus scabiei</name>
    <dbReference type="NCBI Taxonomy" id="52283"/>
    <lineage>
        <taxon>Eukaryota</taxon>
        <taxon>Metazoa</taxon>
        <taxon>Ecdysozoa</taxon>
        <taxon>Arthropoda</taxon>
        <taxon>Chelicerata</taxon>
        <taxon>Arachnida</taxon>
        <taxon>Acari</taxon>
        <taxon>Acariformes</taxon>
        <taxon>Sarcoptiformes</taxon>
        <taxon>Astigmata</taxon>
        <taxon>Psoroptidia</taxon>
        <taxon>Sarcoptoidea</taxon>
        <taxon>Sarcoptidae</taxon>
        <taxon>Sarcoptinae</taxon>
        <taxon>Sarcoptes</taxon>
    </lineage>
</organism>
<keyword evidence="9 14" id="KW-0472">Membrane</keyword>
<name>A0A834RBR4_SARSC</name>
<dbReference type="Proteomes" id="UP000070412">
    <property type="component" value="Unassembled WGS sequence"/>
</dbReference>
<evidence type="ECO:0000256" key="4">
    <source>
        <dbReference type="ARBA" id="ARBA00022461"/>
    </source>
</evidence>
<feature type="compositionally biased region" description="Low complexity" evidence="13">
    <location>
        <begin position="387"/>
        <end position="404"/>
    </location>
</feature>
<dbReference type="PANTHER" id="PTHR11690">
    <property type="entry name" value="AMILORIDE-SENSITIVE SODIUM CHANNEL-RELATED"/>
    <property type="match status" value="1"/>
</dbReference>
<evidence type="ECO:0000313" key="17">
    <source>
        <dbReference type="Proteomes" id="UP000070412"/>
    </source>
</evidence>
<evidence type="ECO:0000313" key="16">
    <source>
        <dbReference type="EnsemblMetazoa" id="KAF7493563.1"/>
    </source>
</evidence>
<evidence type="ECO:0000256" key="1">
    <source>
        <dbReference type="ARBA" id="ARBA00004141"/>
    </source>
</evidence>
<dbReference type="PANTHER" id="PTHR11690:SF248">
    <property type="entry name" value="PICKPOCKET 17, ISOFORM A"/>
    <property type="match status" value="1"/>
</dbReference>
<keyword evidence="4 12" id="KW-0894">Sodium channel</keyword>
<evidence type="ECO:0000256" key="11">
    <source>
        <dbReference type="ARBA" id="ARBA00023303"/>
    </source>
</evidence>
<dbReference type="EMBL" id="WVUK01000055">
    <property type="protein sequence ID" value="KAF7493563.1"/>
    <property type="molecule type" value="Genomic_DNA"/>
</dbReference>
<keyword evidence="10 12" id="KW-0739">Sodium transport</keyword>
<keyword evidence="11 12" id="KW-0407">Ion channel</keyword>
<keyword evidence="5 12" id="KW-0812">Transmembrane</keyword>
<reference evidence="17" key="1">
    <citation type="journal article" date="2020" name="PLoS Negl. Trop. Dis.">
        <title>High-quality nuclear genome for Sarcoptes scabiei-A critical resource for a neglected parasite.</title>
        <authorList>
            <person name="Korhonen P.K."/>
            <person name="Gasser R.B."/>
            <person name="Ma G."/>
            <person name="Wang T."/>
            <person name="Stroehlein A.J."/>
            <person name="Young N.D."/>
            <person name="Ang C.S."/>
            <person name="Fernando D.D."/>
            <person name="Lu H.C."/>
            <person name="Taylor S."/>
            <person name="Reynolds S.L."/>
            <person name="Mofiz E."/>
            <person name="Najaraj S.H."/>
            <person name="Gowda H."/>
            <person name="Madugundu A."/>
            <person name="Renuse S."/>
            <person name="Holt D."/>
            <person name="Pandey A."/>
            <person name="Papenfuss A.T."/>
            <person name="Fischer K."/>
        </authorList>
    </citation>
    <scope>NUCLEOTIDE SEQUENCE [LARGE SCALE GENOMIC DNA]</scope>
</reference>
<evidence type="ECO:0000256" key="14">
    <source>
        <dbReference type="SAM" id="Phobius"/>
    </source>
</evidence>
<proteinExistence type="inferred from homology"/>
<evidence type="ECO:0000256" key="2">
    <source>
        <dbReference type="ARBA" id="ARBA00007193"/>
    </source>
</evidence>
<dbReference type="GO" id="GO:0015280">
    <property type="term" value="F:ligand-gated sodium channel activity"/>
    <property type="evidence" value="ECO:0007669"/>
    <property type="project" value="TreeGrafter"/>
</dbReference>
<keyword evidence="8 12" id="KW-0406">Ion transport</keyword>
<feature type="compositionally biased region" description="Low complexity" evidence="13">
    <location>
        <begin position="342"/>
        <end position="353"/>
    </location>
</feature>
<dbReference type="GO" id="GO:0005886">
    <property type="term" value="C:plasma membrane"/>
    <property type="evidence" value="ECO:0007669"/>
    <property type="project" value="TreeGrafter"/>
</dbReference>
<reference evidence="16" key="3">
    <citation type="submission" date="2022-06" db="UniProtKB">
        <authorList>
            <consortium name="EnsemblMetazoa"/>
        </authorList>
    </citation>
    <scope>IDENTIFICATION</scope>
</reference>
<evidence type="ECO:0000256" key="9">
    <source>
        <dbReference type="ARBA" id="ARBA00023136"/>
    </source>
</evidence>
<feature type="transmembrane region" description="Helical" evidence="14">
    <location>
        <begin position="821"/>
        <end position="844"/>
    </location>
</feature>
<evidence type="ECO:0000256" key="8">
    <source>
        <dbReference type="ARBA" id="ARBA00023065"/>
    </source>
</evidence>
<protein>
    <submittedName>
        <fullName evidence="15">Degenerin -like protein</fullName>
    </submittedName>
</protein>
<evidence type="ECO:0000256" key="10">
    <source>
        <dbReference type="ARBA" id="ARBA00023201"/>
    </source>
</evidence>
<dbReference type="InterPro" id="IPR001873">
    <property type="entry name" value="ENaC"/>
</dbReference>
<dbReference type="AlphaFoldDB" id="A0A834RBR4"/>
<comment type="subcellular location">
    <subcellularLocation>
        <location evidence="1">Membrane</location>
        <topology evidence="1">Multi-pass membrane protein</topology>
    </subcellularLocation>
</comment>
<accession>A0A834RBR4</accession>
<keyword evidence="3 12" id="KW-0813">Transport</keyword>
<gene>
    <name evidence="15" type="ORF">SSS_9085</name>
</gene>
<keyword evidence="7" id="KW-0915">Sodium</keyword>